<name>A0A081FWJ3_9GAMM</name>
<dbReference type="InterPro" id="IPR023546">
    <property type="entry name" value="MGMT"/>
</dbReference>
<dbReference type="InterPro" id="IPR008332">
    <property type="entry name" value="MethylG_MeTrfase_N"/>
</dbReference>
<dbReference type="Pfam" id="PF02870">
    <property type="entry name" value="Methyltransf_1N"/>
    <property type="match status" value="1"/>
</dbReference>
<dbReference type="GO" id="GO:0006307">
    <property type="term" value="P:DNA alkylation repair"/>
    <property type="evidence" value="ECO:0007669"/>
    <property type="project" value="UniProtKB-UniRule"/>
</dbReference>
<dbReference type="SUPFAM" id="SSF53155">
    <property type="entry name" value="Methylated DNA-protein cysteine methyltransferase domain"/>
    <property type="match status" value="1"/>
</dbReference>
<dbReference type="InterPro" id="IPR036388">
    <property type="entry name" value="WH-like_DNA-bd_sf"/>
</dbReference>
<reference evidence="12 13" key="1">
    <citation type="submission" date="2014-04" db="EMBL/GenBank/DDBJ databases">
        <title>Marinobacterium kochiensis sp. nov., isolated from sediment sample collected from Kochi backwaters in Kerala, India.</title>
        <authorList>
            <person name="Singh A."/>
            <person name="Pinnaka A.K."/>
        </authorList>
    </citation>
    <scope>NUCLEOTIDE SEQUENCE [LARGE SCALE GENOMIC DNA]</scope>
    <source>
        <strain evidence="12 13">AK27</strain>
    </source>
</reference>
<dbReference type="EMBL" id="JMQN01000045">
    <property type="protein sequence ID" value="KEA62898.1"/>
    <property type="molecule type" value="Genomic_DNA"/>
</dbReference>
<comment type="function">
    <text evidence="9">Involved in the cellular defense against the biological effects of O6-methylguanine (O6-MeG) and O4-methylthymine (O4-MeT) in DNA. Repairs the methylated nucleobase in DNA by stoichiometrically transferring the methyl group to a cysteine residue in the enzyme. This is a suicide reaction: the enzyme is irreversibly inactivated.</text>
</comment>
<dbReference type="SUPFAM" id="SSF46767">
    <property type="entry name" value="Methylated DNA-protein cysteine methyltransferase, C-terminal domain"/>
    <property type="match status" value="1"/>
</dbReference>
<dbReference type="GO" id="GO:0032259">
    <property type="term" value="P:methylation"/>
    <property type="evidence" value="ECO:0007669"/>
    <property type="project" value="UniProtKB-KW"/>
</dbReference>
<evidence type="ECO:0000256" key="1">
    <source>
        <dbReference type="ARBA" id="ARBA00001286"/>
    </source>
</evidence>
<comment type="similarity">
    <text evidence="2 9">Belongs to the MGMT family.</text>
</comment>
<keyword evidence="7 9" id="KW-0234">DNA repair</keyword>
<dbReference type="Gene3D" id="1.10.10.10">
    <property type="entry name" value="Winged helix-like DNA-binding domain superfamily/Winged helix DNA-binding domain"/>
    <property type="match status" value="1"/>
</dbReference>
<feature type="domain" description="Methylated-DNA-[protein]-cysteine S-methyltransferase DNA binding" evidence="10">
    <location>
        <begin position="77"/>
        <end position="157"/>
    </location>
</feature>
<dbReference type="OrthoDB" id="9811249at2"/>
<gene>
    <name evidence="12" type="ORF">ADIMK_3007</name>
</gene>
<accession>A0A081FWJ3</accession>
<dbReference type="GO" id="GO:0005737">
    <property type="term" value="C:cytoplasm"/>
    <property type="evidence" value="ECO:0007669"/>
    <property type="project" value="UniProtKB-SubCell"/>
</dbReference>
<dbReference type="PANTHER" id="PTHR10815:SF5">
    <property type="entry name" value="METHYLATED-DNA--PROTEIN-CYSTEINE METHYLTRANSFERASE"/>
    <property type="match status" value="1"/>
</dbReference>
<keyword evidence="4 9" id="KW-0489">Methyltransferase</keyword>
<comment type="catalytic activity">
    <reaction evidence="8 9">
        <text>a 6-O-methyl-2'-deoxyguanosine in DNA + L-cysteinyl-[protein] = S-methyl-L-cysteinyl-[protein] + a 2'-deoxyguanosine in DNA</text>
        <dbReference type="Rhea" id="RHEA:24000"/>
        <dbReference type="Rhea" id="RHEA-COMP:10131"/>
        <dbReference type="Rhea" id="RHEA-COMP:10132"/>
        <dbReference type="Rhea" id="RHEA-COMP:11367"/>
        <dbReference type="Rhea" id="RHEA-COMP:11368"/>
        <dbReference type="ChEBI" id="CHEBI:29950"/>
        <dbReference type="ChEBI" id="CHEBI:82612"/>
        <dbReference type="ChEBI" id="CHEBI:85445"/>
        <dbReference type="ChEBI" id="CHEBI:85448"/>
        <dbReference type="EC" id="2.1.1.63"/>
    </reaction>
</comment>
<evidence type="ECO:0000256" key="4">
    <source>
        <dbReference type="ARBA" id="ARBA00022603"/>
    </source>
</evidence>
<evidence type="ECO:0000256" key="6">
    <source>
        <dbReference type="ARBA" id="ARBA00022763"/>
    </source>
</evidence>
<evidence type="ECO:0000256" key="7">
    <source>
        <dbReference type="ARBA" id="ARBA00023204"/>
    </source>
</evidence>
<evidence type="ECO:0000256" key="5">
    <source>
        <dbReference type="ARBA" id="ARBA00022679"/>
    </source>
</evidence>
<dbReference type="PATRIC" id="fig|1232683.4.peg.2958"/>
<dbReference type="InterPro" id="IPR014048">
    <property type="entry name" value="MethylDNA_cys_MeTrfase_DNA-bd"/>
</dbReference>
<comment type="subcellular location">
    <subcellularLocation>
        <location evidence="9">Cytoplasm</location>
    </subcellularLocation>
</comment>
<dbReference type="CDD" id="cd06445">
    <property type="entry name" value="ATase"/>
    <property type="match status" value="1"/>
</dbReference>
<dbReference type="GO" id="GO:0003908">
    <property type="term" value="F:methylated-DNA-[protein]-cysteine S-methyltransferase activity"/>
    <property type="evidence" value="ECO:0007669"/>
    <property type="project" value="UniProtKB-UniRule"/>
</dbReference>
<sequence length="159" mass="17196">MRELADTLLHLTDLPIGTLTLLGNDHALTGVEFGRVEHPSLNQVPNDLLLAAAHQLSEYFAGTRREFDLPLAPIGSPFQQSVWEALCEIPFGETRSYGDLAHTLGRPRAARAVGMANNRNPIAIIIPCHRVLGADGKLVGYAGGLIIKQTLLRLEGALD</sequence>
<keyword evidence="6 9" id="KW-0227">DNA damage</keyword>
<feature type="active site" description="Nucleophile; methyl group acceptor" evidence="9">
    <location>
        <position position="128"/>
    </location>
</feature>
<organism evidence="12 13">
    <name type="scientific">Marinobacterium lacunae</name>
    <dbReference type="NCBI Taxonomy" id="1232683"/>
    <lineage>
        <taxon>Bacteria</taxon>
        <taxon>Pseudomonadati</taxon>
        <taxon>Pseudomonadota</taxon>
        <taxon>Gammaproteobacteria</taxon>
        <taxon>Oceanospirillales</taxon>
        <taxon>Oceanospirillaceae</taxon>
        <taxon>Marinobacterium</taxon>
    </lineage>
</organism>
<dbReference type="FunFam" id="1.10.10.10:FF:000214">
    <property type="entry name" value="Methylated-DNA--protein-cysteine methyltransferase"/>
    <property type="match status" value="1"/>
</dbReference>
<dbReference type="NCBIfam" id="TIGR00589">
    <property type="entry name" value="ogt"/>
    <property type="match status" value="1"/>
</dbReference>
<evidence type="ECO:0000256" key="3">
    <source>
        <dbReference type="ARBA" id="ARBA00022490"/>
    </source>
</evidence>
<dbReference type="PANTHER" id="PTHR10815">
    <property type="entry name" value="METHYLATED-DNA--PROTEIN-CYSTEINE METHYLTRANSFERASE"/>
    <property type="match status" value="1"/>
</dbReference>
<dbReference type="Pfam" id="PF01035">
    <property type="entry name" value="DNA_binding_1"/>
    <property type="match status" value="1"/>
</dbReference>
<comment type="caution">
    <text evidence="12">The sequence shown here is derived from an EMBL/GenBank/DDBJ whole genome shotgun (WGS) entry which is preliminary data.</text>
</comment>
<dbReference type="AlphaFoldDB" id="A0A081FWJ3"/>
<keyword evidence="13" id="KW-1185">Reference proteome</keyword>
<dbReference type="InterPro" id="IPR001497">
    <property type="entry name" value="MethylDNA_cys_MeTrfase_AS"/>
</dbReference>
<evidence type="ECO:0000256" key="9">
    <source>
        <dbReference type="HAMAP-Rule" id="MF_00772"/>
    </source>
</evidence>
<evidence type="ECO:0000313" key="12">
    <source>
        <dbReference type="EMBL" id="KEA62898.1"/>
    </source>
</evidence>
<evidence type="ECO:0000259" key="10">
    <source>
        <dbReference type="Pfam" id="PF01035"/>
    </source>
</evidence>
<dbReference type="RefSeq" id="WP_036189945.1">
    <property type="nucleotide sequence ID" value="NZ_JMQN01000045.1"/>
</dbReference>
<dbReference type="Proteomes" id="UP000028252">
    <property type="component" value="Unassembled WGS sequence"/>
</dbReference>
<keyword evidence="3 9" id="KW-0963">Cytoplasm</keyword>
<feature type="domain" description="Methylguanine DNA methyltransferase ribonuclease-like" evidence="11">
    <location>
        <begin position="10"/>
        <end position="73"/>
    </location>
</feature>
<proteinExistence type="inferred from homology"/>
<protein>
    <recommendedName>
        <fullName evidence="9">Methylated-DNA--protein-cysteine methyltransferase</fullName>
        <ecNumber evidence="9">2.1.1.63</ecNumber>
    </recommendedName>
    <alternativeName>
        <fullName evidence="9">6-O-methylguanine-DNA methyltransferase</fullName>
        <shortName evidence="9">MGMT</shortName>
    </alternativeName>
    <alternativeName>
        <fullName evidence="9">O-6-methylguanine-DNA-alkyltransferase</fullName>
    </alternativeName>
</protein>
<dbReference type="STRING" id="1232683.ADIMK_3007"/>
<comment type="miscellaneous">
    <text evidence="9">This enzyme catalyzes only one turnover and therefore is not strictly catalytic. According to one definition, an enzyme is a biocatalyst that acts repeatedly and over many reaction cycles.</text>
</comment>
<dbReference type="PROSITE" id="PS00374">
    <property type="entry name" value="MGMT"/>
    <property type="match status" value="1"/>
</dbReference>
<evidence type="ECO:0000256" key="8">
    <source>
        <dbReference type="ARBA" id="ARBA00049348"/>
    </source>
</evidence>
<evidence type="ECO:0000256" key="2">
    <source>
        <dbReference type="ARBA" id="ARBA00008711"/>
    </source>
</evidence>
<dbReference type="Gene3D" id="3.30.160.70">
    <property type="entry name" value="Methylated DNA-protein cysteine methyltransferase domain"/>
    <property type="match status" value="1"/>
</dbReference>
<dbReference type="InterPro" id="IPR036217">
    <property type="entry name" value="MethylDNA_cys_MeTrfase_DNAb"/>
</dbReference>
<dbReference type="eggNOG" id="COG0350">
    <property type="taxonomic scope" value="Bacteria"/>
</dbReference>
<dbReference type="InterPro" id="IPR036631">
    <property type="entry name" value="MGMT_N_sf"/>
</dbReference>
<dbReference type="EC" id="2.1.1.63" evidence="9"/>
<comment type="catalytic activity">
    <reaction evidence="1 9">
        <text>a 4-O-methyl-thymidine in DNA + L-cysteinyl-[protein] = a thymidine in DNA + S-methyl-L-cysteinyl-[protein]</text>
        <dbReference type="Rhea" id="RHEA:53428"/>
        <dbReference type="Rhea" id="RHEA-COMP:10131"/>
        <dbReference type="Rhea" id="RHEA-COMP:10132"/>
        <dbReference type="Rhea" id="RHEA-COMP:13555"/>
        <dbReference type="Rhea" id="RHEA-COMP:13556"/>
        <dbReference type="ChEBI" id="CHEBI:29950"/>
        <dbReference type="ChEBI" id="CHEBI:82612"/>
        <dbReference type="ChEBI" id="CHEBI:137386"/>
        <dbReference type="ChEBI" id="CHEBI:137387"/>
        <dbReference type="EC" id="2.1.1.63"/>
    </reaction>
</comment>
<keyword evidence="5 9" id="KW-0808">Transferase</keyword>
<dbReference type="HAMAP" id="MF_00772">
    <property type="entry name" value="OGT"/>
    <property type="match status" value="1"/>
</dbReference>
<evidence type="ECO:0000313" key="13">
    <source>
        <dbReference type="Proteomes" id="UP000028252"/>
    </source>
</evidence>
<evidence type="ECO:0000259" key="11">
    <source>
        <dbReference type="Pfam" id="PF02870"/>
    </source>
</evidence>